<evidence type="ECO:0000313" key="1">
    <source>
        <dbReference type="EMBL" id="KAK9287892.1"/>
    </source>
</evidence>
<reference evidence="1 2" key="1">
    <citation type="journal article" date="2024" name="Plant J.">
        <title>Genome sequences and population genomics reveal climatic adaptation and genomic divergence between two closely related sweetgum species.</title>
        <authorList>
            <person name="Xu W.Q."/>
            <person name="Ren C.Q."/>
            <person name="Zhang X.Y."/>
            <person name="Comes H.P."/>
            <person name="Liu X.H."/>
            <person name="Li Y.G."/>
            <person name="Kettle C.J."/>
            <person name="Jalonen R."/>
            <person name="Gaisberger H."/>
            <person name="Ma Y.Z."/>
            <person name="Qiu Y.X."/>
        </authorList>
    </citation>
    <scope>NUCLEOTIDE SEQUENCE [LARGE SCALE GENOMIC DNA]</scope>
    <source>
        <strain evidence="1">Hangzhou</strain>
    </source>
</reference>
<sequence>MAKDMYAITTDILSCNLRSSHIRADGYNSPNSVPIAQSLRLYLSRYIRISFSLFLSVLIGDGRVGISEVRFPSDSDLFLSLTTDLEVLTFADIRSATAVS</sequence>
<dbReference type="Proteomes" id="UP001415857">
    <property type="component" value="Unassembled WGS sequence"/>
</dbReference>
<accession>A0AAP0RZM8</accession>
<organism evidence="1 2">
    <name type="scientific">Liquidambar formosana</name>
    <name type="common">Formosan gum</name>
    <dbReference type="NCBI Taxonomy" id="63359"/>
    <lineage>
        <taxon>Eukaryota</taxon>
        <taxon>Viridiplantae</taxon>
        <taxon>Streptophyta</taxon>
        <taxon>Embryophyta</taxon>
        <taxon>Tracheophyta</taxon>
        <taxon>Spermatophyta</taxon>
        <taxon>Magnoliopsida</taxon>
        <taxon>eudicotyledons</taxon>
        <taxon>Gunneridae</taxon>
        <taxon>Pentapetalae</taxon>
        <taxon>Saxifragales</taxon>
        <taxon>Altingiaceae</taxon>
        <taxon>Liquidambar</taxon>
    </lineage>
</organism>
<dbReference type="EMBL" id="JBBPBK010000003">
    <property type="protein sequence ID" value="KAK9287892.1"/>
    <property type="molecule type" value="Genomic_DNA"/>
</dbReference>
<dbReference type="AlphaFoldDB" id="A0AAP0RZM8"/>
<name>A0AAP0RZM8_LIQFO</name>
<evidence type="ECO:0000313" key="2">
    <source>
        <dbReference type="Proteomes" id="UP001415857"/>
    </source>
</evidence>
<comment type="caution">
    <text evidence="1">The sequence shown here is derived from an EMBL/GenBank/DDBJ whole genome shotgun (WGS) entry which is preliminary data.</text>
</comment>
<gene>
    <name evidence="1" type="ORF">L1049_016335</name>
</gene>
<keyword evidence="2" id="KW-1185">Reference proteome</keyword>
<protein>
    <submittedName>
        <fullName evidence="1">Uncharacterized protein</fullName>
    </submittedName>
</protein>
<proteinExistence type="predicted"/>